<dbReference type="GO" id="GO:0016477">
    <property type="term" value="P:cell migration"/>
    <property type="evidence" value="ECO:0007669"/>
    <property type="project" value="UniProtKB-ARBA"/>
</dbReference>
<dbReference type="GO" id="GO:0009887">
    <property type="term" value="P:animal organ morphogenesis"/>
    <property type="evidence" value="ECO:0007669"/>
    <property type="project" value="UniProtKB-ARBA"/>
</dbReference>
<comment type="catalytic activity">
    <reaction evidence="14">
        <text>L-seryl-[protein] + ATP = O-phospho-L-seryl-[protein] + ADP + H(+)</text>
        <dbReference type="Rhea" id="RHEA:17989"/>
        <dbReference type="Rhea" id="RHEA-COMP:9863"/>
        <dbReference type="Rhea" id="RHEA-COMP:11604"/>
        <dbReference type="ChEBI" id="CHEBI:15378"/>
        <dbReference type="ChEBI" id="CHEBI:29999"/>
        <dbReference type="ChEBI" id="CHEBI:30616"/>
        <dbReference type="ChEBI" id="CHEBI:83421"/>
        <dbReference type="ChEBI" id="CHEBI:456216"/>
        <dbReference type="EC" id="2.7.11.1"/>
    </reaction>
</comment>
<feature type="compositionally biased region" description="Low complexity" evidence="16">
    <location>
        <begin position="155"/>
        <end position="182"/>
    </location>
</feature>
<dbReference type="InterPro" id="IPR017441">
    <property type="entry name" value="Protein_kinase_ATP_BS"/>
</dbReference>
<dbReference type="Pfam" id="PF00069">
    <property type="entry name" value="Pkinase"/>
    <property type="match status" value="1"/>
</dbReference>
<evidence type="ECO:0000256" key="15">
    <source>
        <dbReference type="PROSITE-ProRule" id="PRU10141"/>
    </source>
</evidence>
<dbReference type="InParanoid" id="Q7QD76"/>
<evidence type="ECO:0000256" key="5">
    <source>
        <dbReference type="ARBA" id="ARBA00022473"/>
    </source>
</evidence>
<dbReference type="GO" id="GO:0106310">
    <property type="term" value="F:protein serine kinase activity"/>
    <property type="evidence" value="ECO:0007669"/>
    <property type="project" value="RHEA"/>
</dbReference>
<comment type="catalytic activity">
    <reaction evidence="13">
        <text>L-threonyl-[protein] + ATP = O-phospho-L-threonyl-[protein] + ADP + H(+)</text>
        <dbReference type="Rhea" id="RHEA:46608"/>
        <dbReference type="Rhea" id="RHEA-COMP:11060"/>
        <dbReference type="Rhea" id="RHEA-COMP:11605"/>
        <dbReference type="ChEBI" id="CHEBI:15378"/>
        <dbReference type="ChEBI" id="CHEBI:30013"/>
        <dbReference type="ChEBI" id="CHEBI:30616"/>
        <dbReference type="ChEBI" id="CHEBI:61977"/>
        <dbReference type="ChEBI" id="CHEBI:456216"/>
        <dbReference type="EC" id="2.7.11.1"/>
    </reaction>
</comment>
<evidence type="ECO:0000256" key="6">
    <source>
        <dbReference type="ARBA" id="ARBA00022490"/>
    </source>
</evidence>
<evidence type="ECO:0000256" key="9">
    <source>
        <dbReference type="ARBA" id="ARBA00022741"/>
    </source>
</evidence>
<proteinExistence type="inferred from homology"/>
<dbReference type="Pfam" id="PF00786">
    <property type="entry name" value="PBD"/>
    <property type="match status" value="1"/>
</dbReference>
<dbReference type="FunFam" id="3.30.200.20:FF:000705">
    <property type="entry name" value="Non-specific serine/threonine protein kinase"/>
    <property type="match status" value="1"/>
</dbReference>
<dbReference type="PANTHER" id="PTHR45832:SF22">
    <property type="entry name" value="SERINE_THREONINE-PROTEIN KINASE SAMKA-RELATED"/>
    <property type="match status" value="1"/>
</dbReference>
<evidence type="ECO:0000313" key="19">
    <source>
        <dbReference type="EMBL" id="EAA08104.5"/>
    </source>
</evidence>
<dbReference type="PROSITE" id="PS00107">
    <property type="entry name" value="PROTEIN_KINASE_ATP"/>
    <property type="match status" value="1"/>
</dbReference>
<organism evidence="19">
    <name type="scientific">Anopheles gambiae</name>
    <name type="common">African malaria mosquito</name>
    <dbReference type="NCBI Taxonomy" id="7165"/>
    <lineage>
        <taxon>Eukaryota</taxon>
        <taxon>Metazoa</taxon>
        <taxon>Ecdysozoa</taxon>
        <taxon>Arthropoda</taxon>
        <taxon>Hexapoda</taxon>
        <taxon>Insecta</taxon>
        <taxon>Pterygota</taxon>
        <taxon>Neoptera</taxon>
        <taxon>Endopterygota</taxon>
        <taxon>Diptera</taxon>
        <taxon>Nematocera</taxon>
        <taxon>Culicoidea</taxon>
        <taxon>Culicidae</taxon>
        <taxon>Anophelinae</taxon>
        <taxon>Anopheles</taxon>
    </lineage>
</organism>
<dbReference type="CDD" id="cd06647">
    <property type="entry name" value="STKc_PAK_I"/>
    <property type="match status" value="1"/>
</dbReference>
<keyword evidence="10" id="KW-0418">Kinase</keyword>
<dbReference type="FunCoup" id="Q7QD76">
    <property type="interactions" value="689"/>
</dbReference>
<reference evidence="19" key="2">
    <citation type="submission" date="2002-03" db="EMBL/GenBank/DDBJ databases">
        <authorList>
            <consortium name="The Anopheles Genome Sequencing Consortium"/>
        </authorList>
    </citation>
    <scope>NUCLEOTIDE SEQUENCE</scope>
    <source>
        <strain evidence="19">PEST</strain>
    </source>
</reference>
<evidence type="ECO:0000256" key="12">
    <source>
        <dbReference type="ARBA" id="ARBA00023273"/>
    </source>
</evidence>
<evidence type="ECO:0000256" key="11">
    <source>
        <dbReference type="ARBA" id="ARBA00022840"/>
    </source>
</evidence>
<dbReference type="InterPro" id="IPR051931">
    <property type="entry name" value="PAK3-like"/>
</dbReference>
<feature type="compositionally biased region" description="Polar residues" evidence="16">
    <location>
        <begin position="290"/>
        <end position="303"/>
    </location>
</feature>
<dbReference type="InterPro" id="IPR000095">
    <property type="entry name" value="CRIB_dom"/>
</dbReference>
<dbReference type="GO" id="GO:0048598">
    <property type="term" value="P:embryonic morphogenesis"/>
    <property type="evidence" value="ECO:0007669"/>
    <property type="project" value="UniProtKB-ARBA"/>
</dbReference>
<gene>
    <name evidence="19" type="ORF">AgaP_AGAP002986</name>
</gene>
<keyword evidence="11 15" id="KW-0067">ATP-binding</keyword>
<comment type="subcellular location">
    <subcellularLocation>
        <location evidence="1">Cell projection</location>
        <location evidence="1">Axon</location>
    </subcellularLocation>
    <subcellularLocation>
        <location evidence="2">Cytoplasm</location>
    </subcellularLocation>
</comment>
<dbReference type="InterPro" id="IPR000719">
    <property type="entry name" value="Prot_kinase_dom"/>
</dbReference>
<dbReference type="GO" id="GO:0009791">
    <property type="term" value="P:post-embryonic development"/>
    <property type="evidence" value="ECO:0007669"/>
    <property type="project" value="UniProtKB-ARBA"/>
</dbReference>
<dbReference type="PaxDb" id="7165-AGAP002986-PA"/>
<dbReference type="InterPro" id="IPR008271">
    <property type="entry name" value="Ser/Thr_kinase_AS"/>
</dbReference>
<feature type="region of interest" description="Disordered" evidence="16">
    <location>
        <begin position="145"/>
        <end position="303"/>
    </location>
</feature>
<dbReference type="HOGENOM" id="CLU_000288_26_6_1"/>
<dbReference type="PROSITE" id="PS50108">
    <property type="entry name" value="CRIB"/>
    <property type="match status" value="1"/>
</dbReference>
<dbReference type="GO" id="GO:0005524">
    <property type="term" value="F:ATP binding"/>
    <property type="evidence" value="ECO:0007669"/>
    <property type="project" value="UniProtKB-UniRule"/>
</dbReference>
<evidence type="ECO:0000256" key="16">
    <source>
        <dbReference type="SAM" id="MobiDB-lite"/>
    </source>
</evidence>
<feature type="domain" description="Protein kinase" evidence="17">
    <location>
        <begin position="520"/>
        <end position="771"/>
    </location>
</feature>
<evidence type="ECO:0000256" key="1">
    <source>
        <dbReference type="ARBA" id="ARBA00004489"/>
    </source>
</evidence>
<evidence type="ECO:0000256" key="3">
    <source>
        <dbReference type="ARBA" id="ARBA00008874"/>
    </source>
</evidence>
<dbReference type="GO" id="GO:0034329">
    <property type="term" value="P:cell junction assembly"/>
    <property type="evidence" value="ECO:0007669"/>
    <property type="project" value="UniProtKB-ARBA"/>
</dbReference>
<keyword evidence="9 15" id="KW-0547">Nucleotide-binding</keyword>
<feature type="region of interest" description="Disordered" evidence="16">
    <location>
        <begin position="363"/>
        <end position="385"/>
    </location>
</feature>
<feature type="compositionally biased region" description="Polar residues" evidence="16">
    <location>
        <begin position="193"/>
        <end position="211"/>
    </location>
</feature>
<dbReference type="InterPro" id="IPR033923">
    <property type="entry name" value="PAK_BD"/>
</dbReference>
<evidence type="ECO:0000259" key="18">
    <source>
        <dbReference type="PROSITE" id="PS50108"/>
    </source>
</evidence>
<evidence type="ECO:0000256" key="14">
    <source>
        <dbReference type="ARBA" id="ARBA00048679"/>
    </source>
</evidence>
<reference evidence="19" key="4">
    <citation type="journal article" date="2007" name="Genome Biol.">
        <title>Update of the Anopheles gambiae PEST genome assembly.</title>
        <authorList>
            <person name="Sharakhova M.V."/>
            <person name="Hammond M.P."/>
            <person name="Lobo N.F."/>
            <person name="Krzywinski J."/>
            <person name="Unger M.F."/>
            <person name="Hillenmeyer M.E."/>
            <person name="Bruggner R.V."/>
            <person name="Birney E."/>
            <person name="Collins F.H."/>
        </authorList>
    </citation>
    <scope>NUCLEOTIDE SEQUENCE</scope>
    <source>
        <strain evidence="19">PEST</strain>
    </source>
</reference>
<dbReference type="OMA" id="DYCNANC"/>
<feature type="compositionally biased region" description="Polar residues" evidence="16">
    <location>
        <begin position="413"/>
        <end position="426"/>
    </location>
</feature>
<comment type="similarity">
    <text evidence="3">Belongs to the protein kinase superfamily. STE Ser/Thr protein kinase family. STE20 subfamily.</text>
</comment>
<keyword evidence="5" id="KW-0217">Developmental protein</keyword>
<dbReference type="GO" id="GO:0030054">
    <property type="term" value="C:cell junction"/>
    <property type="evidence" value="ECO:0007669"/>
    <property type="project" value="UniProtKB-ARBA"/>
</dbReference>
<feature type="compositionally biased region" description="Low complexity" evidence="16">
    <location>
        <begin position="220"/>
        <end position="235"/>
    </location>
</feature>
<feature type="compositionally biased region" description="Basic and acidic residues" evidence="16">
    <location>
        <begin position="52"/>
        <end position="62"/>
    </location>
</feature>
<comment type="caution">
    <text evidence="19">The sequence shown here is derived from an EMBL/GenBank/DDBJ whole genome shotgun (WGS) entry which is preliminary data.</text>
</comment>
<dbReference type="EC" id="2.7.11.1" evidence="4"/>
<accession>Q7QD76</accession>
<dbReference type="GO" id="GO:0005829">
    <property type="term" value="C:cytosol"/>
    <property type="evidence" value="ECO:0007669"/>
    <property type="project" value="UniProtKB-ARBA"/>
</dbReference>
<evidence type="ECO:0000256" key="4">
    <source>
        <dbReference type="ARBA" id="ARBA00012513"/>
    </source>
</evidence>
<dbReference type="InterPro" id="IPR011009">
    <property type="entry name" value="Kinase-like_dom_sf"/>
</dbReference>
<feature type="domain" description="CRIB" evidence="18">
    <location>
        <begin position="85"/>
        <end position="98"/>
    </location>
</feature>
<dbReference type="Gene3D" id="1.10.510.10">
    <property type="entry name" value="Transferase(Phosphotransferase) domain 1"/>
    <property type="match status" value="1"/>
</dbReference>
<dbReference type="GO" id="GO:0004674">
    <property type="term" value="F:protein serine/threonine kinase activity"/>
    <property type="evidence" value="ECO:0007669"/>
    <property type="project" value="UniProtKB-KW"/>
</dbReference>
<dbReference type="PANTHER" id="PTHR45832">
    <property type="entry name" value="SERINE/THREONINE-PROTEIN KINASE SAMKA-RELATED-RELATED"/>
    <property type="match status" value="1"/>
</dbReference>
<keyword evidence="12" id="KW-0966">Cell projection</keyword>
<feature type="region of interest" description="Disordered" evidence="16">
    <location>
        <begin position="1"/>
        <end position="87"/>
    </location>
</feature>
<keyword evidence="6" id="KW-0963">Cytoplasm</keyword>
<dbReference type="FunFam" id="1.10.510.10:FF:000011">
    <property type="entry name" value="Non-specific serine/threonine protein kinase"/>
    <property type="match status" value="1"/>
</dbReference>
<evidence type="ECO:0000256" key="8">
    <source>
        <dbReference type="ARBA" id="ARBA00022679"/>
    </source>
</evidence>
<dbReference type="EMBL" id="AAAB01008859">
    <property type="protein sequence ID" value="EAA08104.5"/>
    <property type="molecule type" value="Genomic_DNA"/>
</dbReference>
<dbReference type="PROSITE" id="PS00108">
    <property type="entry name" value="PROTEIN_KINASE_ST"/>
    <property type="match status" value="1"/>
</dbReference>
<dbReference type="Gene3D" id="3.90.810.10">
    <property type="entry name" value="CRIB domain"/>
    <property type="match status" value="1"/>
</dbReference>
<dbReference type="SMART" id="SM00285">
    <property type="entry name" value="PBD"/>
    <property type="match status" value="1"/>
</dbReference>
<feature type="compositionally biased region" description="Gly residues" evidence="16">
    <location>
        <begin position="20"/>
        <end position="36"/>
    </location>
</feature>
<dbReference type="FunFam" id="3.90.810.10:FF:000005">
    <property type="entry name" value="Non-specific serine/threonine protein kinase"/>
    <property type="match status" value="1"/>
</dbReference>
<reference evidence="19" key="3">
    <citation type="journal article" date="2004" name="Trends Parasitol.">
        <title>The Anopheles gambiae genome: an update.</title>
        <authorList>
            <person name="Mongin E."/>
            <person name="Louis C."/>
            <person name="Holt R.A."/>
            <person name="Birney E."/>
            <person name="Collins F.H."/>
        </authorList>
    </citation>
    <scope>NUCLEOTIDE SEQUENCE</scope>
    <source>
        <strain evidence="19">PEST</strain>
    </source>
</reference>
<dbReference type="STRING" id="7165.Q7QD76"/>
<keyword evidence="8" id="KW-0808">Transferase</keyword>
<evidence type="ECO:0000256" key="10">
    <source>
        <dbReference type="ARBA" id="ARBA00022777"/>
    </source>
</evidence>
<evidence type="ECO:0000256" key="13">
    <source>
        <dbReference type="ARBA" id="ARBA00047899"/>
    </source>
</evidence>
<evidence type="ECO:0000256" key="2">
    <source>
        <dbReference type="ARBA" id="ARBA00004496"/>
    </source>
</evidence>
<evidence type="ECO:0000256" key="7">
    <source>
        <dbReference type="ARBA" id="ARBA00022527"/>
    </source>
</evidence>
<dbReference type="GO" id="GO:0007411">
    <property type="term" value="P:axon guidance"/>
    <property type="evidence" value="ECO:0007669"/>
    <property type="project" value="UniProtKB-ARBA"/>
</dbReference>
<feature type="region of interest" description="Disordered" evidence="16">
    <location>
        <begin position="402"/>
        <end position="426"/>
    </location>
</feature>
<dbReference type="VEuPathDB" id="VectorBase:AGAP002986"/>
<sequence length="794" mass="84795">MSSEEDKPPAPPVRLTSNRGGAGGGGGVIGGGGGSSGVIDRIDGVAPVDMKPLPKEPEDADRKKKTLKNKIKVSKASHNDSKPNISYPTNFEHTVHVGFDAVTGEFTGMPEQWALMLKNSNISKQEQKKNPQAVLDVLNFFDNSNKQRPSSKYMTHGLHTTTHSGSSLSRVSSSSPSSTPTDSESHGGPGAQIISSSHSQAYSLGLSSHNSAGDHDSDDLGILSGSASGSISGNGIPPPIASRPERTKSIYTRPIDDPISPPIPPHLSAGATHHQHHHHHQSVGSHGSVRSPTQFDKNKNSVNAASAQTISSLAAAAGGAVIAPGQPLPQHLHHHHQHQGNMNASAYDHFASMPLTVPIRLSQTQPSNQQQQQQQPPSQPTNNQLTTTTTITLTTVNNKTTTVVRPVPPGASSGATVPQPTLNHTSSNLTAANNGLSSGDSTGTSVVLPASAAAAAAATTPNNVNNGGTGNLNTAAAAATTGPTTTQQRAANLKKKKMSDEEILEKLRTIVSVGDPKRKYNKMEKIGQGASGTVYTAIESSTGMEVAIKQMNLSQQPKKELIINEILVMRENKHPNVVNYLDSYLVSEELWVVMEYLPGGSLTDVVTETCMDEGQIAAVCREVLQALEFLHSNQVIHRDIKSDNILLGLDGSVKLTDFGFCAQISPEQSKRTTMVGTPYWMAPEVVTRKQYGPKVDLWSLGIMAIEMIEGEPPYLNENPLRALYLIATHGKPEIKEKEKLSTVFQDFLDQCLEVDVDQRATAYELLRHPFLKLARPLASLTPLIMAAKEATKGH</sequence>
<dbReference type="AlphaFoldDB" id="Q7QD76"/>
<reference evidence="19" key="5">
    <citation type="submission" date="2011-05" db="EMBL/GenBank/DDBJ databases">
        <authorList>
            <consortium name="VectorBase"/>
        </authorList>
    </citation>
    <scope>NUCLEOTIDE SEQUENCE</scope>
    <source>
        <strain evidence="19">PEST</strain>
    </source>
</reference>
<dbReference type="GO" id="GO:0030424">
    <property type="term" value="C:axon"/>
    <property type="evidence" value="ECO:0007669"/>
    <property type="project" value="UniProtKB-SubCell"/>
</dbReference>
<keyword evidence="7" id="KW-0723">Serine/threonine-protein kinase</keyword>
<dbReference type="SUPFAM" id="SSF56112">
    <property type="entry name" value="Protein kinase-like (PK-like)"/>
    <property type="match status" value="1"/>
</dbReference>
<dbReference type="Gene3D" id="3.30.200.20">
    <property type="entry name" value="Phosphorylase Kinase, domain 1"/>
    <property type="match status" value="1"/>
</dbReference>
<dbReference type="eggNOG" id="KOG0578">
    <property type="taxonomic scope" value="Eukaryota"/>
</dbReference>
<dbReference type="GO" id="GO:0005886">
    <property type="term" value="C:plasma membrane"/>
    <property type="evidence" value="ECO:0007669"/>
    <property type="project" value="UniProtKB-ARBA"/>
</dbReference>
<dbReference type="SMART" id="SM00220">
    <property type="entry name" value="S_TKc"/>
    <property type="match status" value="1"/>
</dbReference>
<dbReference type="PhylomeDB" id="Q7QD76"/>
<dbReference type="CDD" id="cd01093">
    <property type="entry name" value="CRIB_PAK_like"/>
    <property type="match status" value="1"/>
</dbReference>
<feature type="binding site" evidence="15">
    <location>
        <position position="549"/>
    </location>
    <ligand>
        <name>ATP</name>
        <dbReference type="ChEBI" id="CHEBI:30616"/>
    </ligand>
</feature>
<reference evidence="19" key="1">
    <citation type="journal article" date="2002" name="Science">
        <title>The genome sequence of the malaria mosquito Anopheles gambiae.</title>
        <authorList>
            <person name="Holt R.A."/>
            <person name="Subramanian G.M."/>
            <person name="Halpern A."/>
            <person name="Sutton G.G."/>
            <person name="Charlab R."/>
            <person name="Nusskern D.R."/>
            <person name="Wincker P."/>
            <person name="Clark A.G."/>
            <person name="Ribeiro J.M."/>
            <person name="Wides R."/>
            <person name="Salzberg S.L."/>
            <person name="Loftus B."/>
            <person name="Yandell M."/>
            <person name="Majoros W.H."/>
            <person name="Rusch D.B."/>
            <person name="Lai Z."/>
            <person name="Kraft C.L."/>
            <person name="Abril J.F."/>
            <person name="Anthouard V."/>
            <person name="Arensburger P."/>
            <person name="Atkinson P.W."/>
            <person name="Baden H."/>
            <person name="de Berardinis V."/>
            <person name="Baldwin D."/>
            <person name="Benes V."/>
            <person name="Biedler J."/>
            <person name="Blass C."/>
            <person name="Bolanos R."/>
            <person name="Boscus D."/>
            <person name="Barnstead M."/>
            <person name="Cai S."/>
            <person name="Center A."/>
            <person name="Chaturverdi K."/>
            <person name="Christophides G.K."/>
            <person name="Chrystal M.A."/>
            <person name="Clamp M."/>
            <person name="Cravchik A."/>
            <person name="Curwen V."/>
            <person name="Dana A."/>
            <person name="Delcher A."/>
            <person name="Dew I."/>
            <person name="Evans C.A."/>
            <person name="Flanigan M."/>
            <person name="Grundschober-Freimoser A."/>
            <person name="Friedli L."/>
            <person name="Gu Z."/>
            <person name="Guan P."/>
            <person name="Guigo R."/>
            <person name="Hillenmeyer M.E."/>
            <person name="Hladun S.L."/>
            <person name="Hogan J.R."/>
            <person name="Hong Y.S."/>
            <person name="Hoover J."/>
            <person name="Jaillon O."/>
            <person name="Ke Z."/>
            <person name="Kodira C."/>
            <person name="Kokoza E."/>
            <person name="Koutsos A."/>
            <person name="Letunic I."/>
            <person name="Levitsky A."/>
            <person name="Liang Y."/>
            <person name="Lin J.J."/>
            <person name="Lobo N.F."/>
            <person name="Lopez J.R."/>
            <person name="Malek J.A."/>
            <person name="McIntosh T.C."/>
            <person name="Meister S."/>
            <person name="Miller J."/>
            <person name="Mobarry C."/>
            <person name="Mongin E."/>
            <person name="Murphy S.D."/>
            <person name="O'Brochta D.A."/>
            <person name="Pfannkoch C."/>
            <person name="Qi R."/>
            <person name="Regier M.A."/>
            <person name="Remington K."/>
            <person name="Shao H."/>
            <person name="Sharakhova M.V."/>
            <person name="Sitter C.D."/>
            <person name="Shetty J."/>
            <person name="Smith T.J."/>
            <person name="Strong R."/>
            <person name="Sun J."/>
            <person name="Thomasova D."/>
            <person name="Ton L.Q."/>
            <person name="Topalis P."/>
            <person name="Tu Z."/>
            <person name="Unger M.F."/>
            <person name="Walenz B."/>
            <person name="Wang A."/>
            <person name="Wang J."/>
            <person name="Wang M."/>
            <person name="Wang X."/>
            <person name="Woodford K.J."/>
            <person name="Wortman J.R."/>
            <person name="Wu M."/>
            <person name="Yao A."/>
            <person name="Zdobnov E.M."/>
            <person name="Zhang H."/>
            <person name="Zhao Q."/>
            <person name="Zhao S."/>
            <person name="Zhu S.C."/>
            <person name="Zhimulev I."/>
            <person name="Coluzzi M."/>
            <person name="della Torre A."/>
            <person name="Roth C.W."/>
            <person name="Louis C."/>
            <person name="Kalush F."/>
            <person name="Mural R.J."/>
            <person name="Myers E.W."/>
            <person name="Adams M.D."/>
            <person name="Smith H.O."/>
            <person name="Broder S."/>
            <person name="Gardner M.J."/>
            <person name="Fraser C.M."/>
            <person name="Birney E."/>
            <person name="Bork P."/>
            <person name="Brey P.T."/>
            <person name="Venter J.C."/>
            <person name="Weissenbach J."/>
            <person name="Kafatos F.C."/>
            <person name="Collins F.H."/>
            <person name="Hoffman S.L."/>
        </authorList>
    </citation>
    <scope>NUCLEOTIDE SEQUENCE [LARGE SCALE GENOMIC DNA]</scope>
    <source>
        <strain evidence="19">PEST</strain>
    </source>
</reference>
<feature type="compositionally biased region" description="Basic residues" evidence="16">
    <location>
        <begin position="63"/>
        <end position="75"/>
    </location>
</feature>
<evidence type="ECO:0000259" key="17">
    <source>
        <dbReference type="PROSITE" id="PS50011"/>
    </source>
</evidence>
<dbReference type="VEuPathDB" id="VectorBase:AGAMI1_000096"/>
<dbReference type="PROSITE" id="PS50011">
    <property type="entry name" value="PROTEIN_KINASE_DOM"/>
    <property type="match status" value="1"/>
</dbReference>
<dbReference type="InterPro" id="IPR036936">
    <property type="entry name" value="CRIB_dom_sf"/>
</dbReference>
<protein>
    <recommendedName>
        <fullName evidence="4">non-specific serine/threonine protein kinase</fullName>
        <ecNumber evidence="4">2.7.11.1</ecNumber>
    </recommendedName>
</protein>
<name>Q7QD76_ANOGA</name>